<dbReference type="PROSITE" id="PS00018">
    <property type="entry name" value="EF_HAND_1"/>
    <property type="match status" value="1"/>
</dbReference>
<dbReference type="SMART" id="SM00332">
    <property type="entry name" value="PP2Cc"/>
    <property type="match status" value="1"/>
</dbReference>
<feature type="region of interest" description="Disordered" evidence="6">
    <location>
        <begin position="212"/>
        <end position="250"/>
    </location>
</feature>
<accession>A0A7S2E854</accession>
<evidence type="ECO:0000259" key="8">
    <source>
        <dbReference type="PROSITE" id="PS51746"/>
    </source>
</evidence>
<keyword evidence="2" id="KW-0479">Metal-binding</keyword>
<evidence type="ECO:0000256" key="1">
    <source>
        <dbReference type="ARBA" id="ARBA00004170"/>
    </source>
</evidence>
<dbReference type="SUPFAM" id="SSF81606">
    <property type="entry name" value="PP2C-like"/>
    <property type="match status" value="1"/>
</dbReference>
<dbReference type="PANTHER" id="PTHR11635:SF152">
    <property type="entry name" value="CAMP-DEPENDENT PROTEIN KINASE TYPE I REGULATORY SUBUNIT-RELATED"/>
    <property type="match status" value="1"/>
</dbReference>
<dbReference type="CDD" id="cd00038">
    <property type="entry name" value="CAP_ED"/>
    <property type="match status" value="2"/>
</dbReference>
<dbReference type="PROSITE" id="PS00889">
    <property type="entry name" value="CNMP_BINDING_2"/>
    <property type="match status" value="1"/>
</dbReference>
<dbReference type="GO" id="GO:0046872">
    <property type="term" value="F:metal ion binding"/>
    <property type="evidence" value="ECO:0007669"/>
    <property type="project" value="UniProtKB-KW"/>
</dbReference>
<dbReference type="GO" id="GO:0034236">
    <property type="term" value="F:protein kinase A catalytic subunit binding"/>
    <property type="evidence" value="ECO:0007669"/>
    <property type="project" value="TreeGrafter"/>
</dbReference>
<evidence type="ECO:0000313" key="9">
    <source>
        <dbReference type="EMBL" id="CAD9320825.1"/>
    </source>
</evidence>
<reference evidence="9" key="1">
    <citation type="submission" date="2021-01" db="EMBL/GenBank/DDBJ databases">
        <authorList>
            <person name="Corre E."/>
            <person name="Pelletier E."/>
            <person name="Niang G."/>
            <person name="Scheremetjew M."/>
            <person name="Finn R."/>
            <person name="Kale V."/>
            <person name="Holt S."/>
            <person name="Cochrane G."/>
            <person name="Meng A."/>
            <person name="Brown T."/>
            <person name="Cohen L."/>
        </authorList>
    </citation>
    <scope>NUCLEOTIDE SEQUENCE</scope>
    <source>
        <strain evidence="9">Pop2</strain>
    </source>
</reference>
<dbReference type="InterPro" id="IPR014710">
    <property type="entry name" value="RmlC-like_jellyroll"/>
</dbReference>
<dbReference type="GO" id="GO:0005829">
    <property type="term" value="C:cytosol"/>
    <property type="evidence" value="ECO:0007669"/>
    <property type="project" value="TreeGrafter"/>
</dbReference>
<dbReference type="GO" id="GO:0004862">
    <property type="term" value="F:cAMP-dependent protein kinase inhibitor activity"/>
    <property type="evidence" value="ECO:0007669"/>
    <property type="project" value="TreeGrafter"/>
</dbReference>
<organism evidence="9">
    <name type="scientific">Ditylum brightwellii</name>
    <dbReference type="NCBI Taxonomy" id="49249"/>
    <lineage>
        <taxon>Eukaryota</taxon>
        <taxon>Sar</taxon>
        <taxon>Stramenopiles</taxon>
        <taxon>Ochrophyta</taxon>
        <taxon>Bacillariophyta</taxon>
        <taxon>Mediophyceae</taxon>
        <taxon>Lithodesmiophycidae</taxon>
        <taxon>Lithodesmiales</taxon>
        <taxon>Lithodesmiaceae</taxon>
        <taxon>Ditylum</taxon>
    </lineage>
</organism>
<dbReference type="InterPro" id="IPR036457">
    <property type="entry name" value="PPM-type-like_dom_sf"/>
</dbReference>
<dbReference type="AlphaFoldDB" id="A0A7S2E854"/>
<dbReference type="EMBL" id="HBGN01009621">
    <property type="protein sequence ID" value="CAD9320825.1"/>
    <property type="molecule type" value="Transcribed_RNA"/>
</dbReference>
<dbReference type="PROSITE" id="PS50042">
    <property type="entry name" value="CNMP_BINDING_3"/>
    <property type="match status" value="2"/>
</dbReference>
<evidence type="ECO:0000256" key="2">
    <source>
        <dbReference type="ARBA" id="ARBA00022723"/>
    </source>
</evidence>
<evidence type="ECO:0000259" key="7">
    <source>
        <dbReference type="PROSITE" id="PS50042"/>
    </source>
</evidence>
<dbReference type="InterPro" id="IPR000595">
    <property type="entry name" value="cNMP-bd_dom"/>
</dbReference>
<dbReference type="CDD" id="cd00143">
    <property type="entry name" value="PP2Cc"/>
    <property type="match status" value="1"/>
</dbReference>
<dbReference type="InterPro" id="IPR001932">
    <property type="entry name" value="PPM-type_phosphatase-like_dom"/>
</dbReference>
<keyword evidence="4 5" id="KW-0904">Protein phosphatase</keyword>
<dbReference type="PANTHER" id="PTHR11635">
    <property type="entry name" value="CAMP-DEPENDENT PROTEIN KINASE REGULATORY CHAIN"/>
    <property type="match status" value="1"/>
</dbReference>
<comment type="similarity">
    <text evidence="5">Belongs to the PP2C family.</text>
</comment>
<evidence type="ECO:0008006" key="10">
    <source>
        <dbReference type="Google" id="ProtNLM"/>
    </source>
</evidence>
<feature type="compositionally biased region" description="Low complexity" evidence="6">
    <location>
        <begin position="222"/>
        <end position="233"/>
    </location>
</feature>
<name>A0A7S2E854_9STRA</name>
<dbReference type="GO" id="GO:0030552">
    <property type="term" value="F:cAMP binding"/>
    <property type="evidence" value="ECO:0007669"/>
    <property type="project" value="TreeGrafter"/>
</dbReference>
<dbReference type="Gene3D" id="3.60.40.10">
    <property type="entry name" value="PPM-type phosphatase domain"/>
    <property type="match status" value="1"/>
</dbReference>
<dbReference type="PROSITE" id="PS01032">
    <property type="entry name" value="PPM_1"/>
    <property type="match status" value="1"/>
</dbReference>
<dbReference type="PROSITE" id="PS51746">
    <property type="entry name" value="PPM_2"/>
    <property type="match status" value="1"/>
</dbReference>
<dbReference type="SUPFAM" id="SSF51206">
    <property type="entry name" value="cAMP-binding domain-like"/>
    <property type="match status" value="2"/>
</dbReference>
<dbReference type="SMART" id="SM00100">
    <property type="entry name" value="cNMP"/>
    <property type="match status" value="2"/>
</dbReference>
<dbReference type="PRINTS" id="PR00103">
    <property type="entry name" value="CAMPKINASE"/>
</dbReference>
<feature type="domain" description="PPM-type phosphatase" evidence="8">
    <location>
        <begin position="56"/>
        <end position="409"/>
    </location>
</feature>
<feature type="domain" description="Cyclic nucleotide-binding" evidence="7">
    <location>
        <begin position="514"/>
        <end position="629"/>
    </location>
</feature>
<dbReference type="GO" id="GO:0004721">
    <property type="term" value="F:phosphoprotein phosphatase activity"/>
    <property type="evidence" value="ECO:0007669"/>
    <property type="project" value="UniProtKB-KW"/>
</dbReference>
<dbReference type="Gene3D" id="2.60.120.10">
    <property type="entry name" value="Jelly Rolls"/>
    <property type="match status" value="2"/>
</dbReference>
<dbReference type="Pfam" id="PF00481">
    <property type="entry name" value="PP2C"/>
    <property type="match status" value="1"/>
</dbReference>
<dbReference type="InterPro" id="IPR050503">
    <property type="entry name" value="cAMP-dep_PK_reg_su-like"/>
</dbReference>
<keyword evidence="3 5" id="KW-0378">Hydrolase</keyword>
<dbReference type="PROSITE" id="PS00888">
    <property type="entry name" value="CNMP_BINDING_1"/>
    <property type="match status" value="1"/>
</dbReference>
<evidence type="ECO:0000256" key="5">
    <source>
        <dbReference type="RuleBase" id="RU003465"/>
    </source>
</evidence>
<dbReference type="InterPro" id="IPR000222">
    <property type="entry name" value="PP2C_BS"/>
</dbReference>
<evidence type="ECO:0000256" key="4">
    <source>
        <dbReference type="ARBA" id="ARBA00022912"/>
    </source>
</evidence>
<evidence type="ECO:0000256" key="6">
    <source>
        <dbReference type="SAM" id="MobiDB-lite"/>
    </source>
</evidence>
<dbReference type="Pfam" id="PF00027">
    <property type="entry name" value="cNMP_binding"/>
    <property type="match status" value="2"/>
</dbReference>
<protein>
    <recommendedName>
        <fullName evidence="10">cGMP-dependent protein kinase</fullName>
    </recommendedName>
</protein>
<dbReference type="InterPro" id="IPR018490">
    <property type="entry name" value="cNMP-bd_dom_sf"/>
</dbReference>
<comment type="subcellular location">
    <subcellularLocation>
        <location evidence="1">Membrane</location>
        <topology evidence="1">Peripheral membrane protein</topology>
    </subcellularLocation>
</comment>
<gene>
    <name evidence="9" type="ORF">DBRI1063_LOCUS6163</name>
</gene>
<feature type="domain" description="Cyclic nucleotide-binding" evidence="7">
    <location>
        <begin position="647"/>
        <end position="765"/>
    </location>
</feature>
<dbReference type="GO" id="GO:0005952">
    <property type="term" value="C:cAMP-dependent protein kinase complex"/>
    <property type="evidence" value="ECO:0007669"/>
    <property type="project" value="InterPro"/>
</dbReference>
<evidence type="ECO:0000256" key="3">
    <source>
        <dbReference type="ARBA" id="ARBA00022801"/>
    </source>
</evidence>
<dbReference type="InterPro" id="IPR018488">
    <property type="entry name" value="cNMP-bd_CS"/>
</dbReference>
<dbReference type="InterPro" id="IPR018247">
    <property type="entry name" value="EF_Hand_1_Ca_BS"/>
</dbReference>
<proteinExistence type="inferred from homology"/>
<dbReference type="GO" id="GO:0016020">
    <property type="term" value="C:membrane"/>
    <property type="evidence" value="ECO:0007669"/>
    <property type="project" value="UniProtKB-SubCell"/>
</dbReference>
<sequence length="765" mass="85629">MGCSQSKRSTDAAITSKKRGSGDQNGDDFMSNAEIQSRIESIEETKKATFGGLSVRYAYLTQRGYYPDDAHKPNQDAYSVTHPFEEKETDAFFGVYDGHGRDGDKCAQYVRDNLPQLVTKYVIRAKMKEKANTLVGDTENNEVIQLKKEQIQAACQKAHIECNRGIRRNVHIDDSLSGTTAVSVYLHGERNRMTVCNVGDSRAILGQMIQRNGKNDGEDDANPSSSENGNSSSLRAQPLSRDQTPYRRDERVRIRAAGGRILSLDQLEGLEPVNNDDEEMDKQWDNNDDSELVLGEELDEGGDPPRVWSPHGEYPGTAFTRSLGDAIAEELGVFAEPEMITRDITSQDKIIVLASDGVFEFLTNQSVIDICAKFSDPLEACRAVVAESYELWLQYELRTDDITMICIFVDDVASDNNSVSHSLYESENTAPGDEASAKVAFDLVDGYIPVEGSKPVRNRLSKEKSQALEKMKTKLTKNNGELEDLENVDINELITEKSSEEKAHIAEAIRASVMFQNITDIQREMIFGVMESIPVKKGEWVIRQDTVGDRFYIVDDGKFDVRIVPDGETDTRGDGGNIVHVYDGSRENHAHPSFGELALMYSAPRAASIIAQTDGHLWALHRFAFRKVLLDKPERKELVQVLQRLTHFKDQDEEELKNVADSMEEITYGSGDTIVKQGDAGDCFFVISSGHCECTQEENNGEEIRTELKIDEYFGEEVLSGADEYYKATLKALSTTTCWKLEKASLKKTMASFRYKRNKVETNIA</sequence>
<feature type="region of interest" description="Disordered" evidence="6">
    <location>
        <begin position="1"/>
        <end position="29"/>
    </location>
</feature>